<dbReference type="Pfam" id="PF07510">
    <property type="entry name" value="GmrSD_C"/>
    <property type="match status" value="1"/>
</dbReference>
<accession>A0A1I4GTH1</accession>
<dbReference type="AlphaFoldDB" id="A0A1I4GTH1"/>
<dbReference type="InterPro" id="IPR011089">
    <property type="entry name" value="GmrSD_C"/>
</dbReference>
<evidence type="ECO:0000313" key="4">
    <source>
        <dbReference type="Proteomes" id="UP000199533"/>
    </source>
</evidence>
<evidence type="ECO:0000313" key="3">
    <source>
        <dbReference type="EMBL" id="SFL32820.1"/>
    </source>
</evidence>
<keyword evidence="4" id="KW-1185">Reference proteome</keyword>
<dbReference type="RefSeq" id="WP_090703401.1">
    <property type="nucleotide sequence ID" value="NZ_FOSP01000062.1"/>
</dbReference>
<proteinExistence type="predicted"/>
<dbReference type="PANTHER" id="PTHR24094:SF15">
    <property type="entry name" value="AMP-DEPENDENT SYNTHETASE_LIGASE DOMAIN-CONTAINING PROTEIN-RELATED"/>
    <property type="match status" value="1"/>
</dbReference>
<evidence type="ECO:0000259" key="2">
    <source>
        <dbReference type="Pfam" id="PF07510"/>
    </source>
</evidence>
<dbReference type="STRING" id="52441.SAMN05216302_10626"/>
<name>A0A1I4GTH1_9PROT</name>
<evidence type="ECO:0000256" key="1">
    <source>
        <dbReference type="SAM" id="SignalP"/>
    </source>
</evidence>
<gene>
    <name evidence="3" type="ORF">SAMN05216302_10626</name>
</gene>
<dbReference type="OrthoDB" id="5196645at2"/>
<feature type="signal peptide" evidence="1">
    <location>
        <begin position="1"/>
        <end position="17"/>
    </location>
</feature>
<feature type="domain" description="GmrSD restriction endonucleases C-terminal" evidence="2">
    <location>
        <begin position="122"/>
        <end position="210"/>
    </location>
</feature>
<feature type="chain" id="PRO_5011681849" description="GmrSD restriction endonucleases C-terminal domain-containing protein" evidence="1">
    <location>
        <begin position="18"/>
        <end position="223"/>
    </location>
</feature>
<sequence length="223" mass="26183">MKIALLLFLLAPVLVFAHGGGLDEQGGHFNRKTNRYECHKEPCFSIHKQSKEAYQQATPGTFSRIYNRKDWPHWIDADGDCQNTRQELLIATSKVPVQFKDYRRCTVRQGKWYGVYTGRTFYRASDLDIDHIVPLAHAHRHGADQWTKAQRRKFANDYENLLVVDDSTNQAKSDQAPHEWLPPQKNYWCEYGKRWERVKDKYGLRYSDQERIALNSLAETCLY</sequence>
<reference evidence="4" key="1">
    <citation type="submission" date="2016-10" db="EMBL/GenBank/DDBJ databases">
        <authorList>
            <person name="Varghese N."/>
            <person name="Submissions S."/>
        </authorList>
    </citation>
    <scope>NUCLEOTIDE SEQUENCE [LARGE SCALE GENOMIC DNA]</scope>
    <source>
        <strain evidence="4">Nm69</strain>
    </source>
</reference>
<keyword evidence="1" id="KW-0732">Signal</keyword>
<dbReference type="Gene3D" id="1.10.30.50">
    <property type="match status" value="1"/>
</dbReference>
<protein>
    <recommendedName>
        <fullName evidence="2">GmrSD restriction endonucleases C-terminal domain-containing protein</fullName>
    </recommendedName>
</protein>
<dbReference type="Proteomes" id="UP000199533">
    <property type="component" value="Unassembled WGS sequence"/>
</dbReference>
<dbReference type="PANTHER" id="PTHR24094">
    <property type="entry name" value="SECRETED PROTEIN"/>
    <property type="match status" value="1"/>
</dbReference>
<organism evidence="3 4">
    <name type="scientific">Nitrosomonas aestuarii</name>
    <dbReference type="NCBI Taxonomy" id="52441"/>
    <lineage>
        <taxon>Bacteria</taxon>
        <taxon>Pseudomonadati</taxon>
        <taxon>Pseudomonadota</taxon>
        <taxon>Betaproteobacteria</taxon>
        <taxon>Nitrosomonadales</taxon>
        <taxon>Nitrosomonadaceae</taxon>
        <taxon>Nitrosomonas</taxon>
    </lineage>
</organism>
<dbReference type="EMBL" id="FOSP01000062">
    <property type="protein sequence ID" value="SFL32820.1"/>
    <property type="molecule type" value="Genomic_DNA"/>
</dbReference>